<evidence type="ECO:0000313" key="10">
    <source>
        <dbReference type="EMBL" id="GCL66918.1"/>
    </source>
</evidence>
<dbReference type="AlphaFoldDB" id="A0A480B758"/>
<dbReference type="EC" id="2.1.1.72" evidence="2"/>
<dbReference type="InterPro" id="IPR051537">
    <property type="entry name" value="DNA_Adenine_Mtase"/>
</dbReference>
<evidence type="ECO:0000256" key="6">
    <source>
        <dbReference type="ARBA" id="ARBA00022747"/>
    </source>
</evidence>
<proteinExistence type="inferred from homology"/>
<evidence type="ECO:0000256" key="1">
    <source>
        <dbReference type="ARBA" id="ARBA00006594"/>
    </source>
</evidence>
<comment type="catalytic activity">
    <reaction evidence="7">
        <text>a 2'-deoxyadenosine in DNA + S-adenosyl-L-methionine = an N(6)-methyl-2'-deoxyadenosine in DNA + S-adenosyl-L-homocysteine + H(+)</text>
        <dbReference type="Rhea" id="RHEA:15197"/>
        <dbReference type="Rhea" id="RHEA-COMP:12418"/>
        <dbReference type="Rhea" id="RHEA-COMP:12419"/>
        <dbReference type="ChEBI" id="CHEBI:15378"/>
        <dbReference type="ChEBI" id="CHEBI:57856"/>
        <dbReference type="ChEBI" id="CHEBI:59789"/>
        <dbReference type="ChEBI" id="CHEBI:90615"/>
        <dbReference type="ChEBI" id="CHEBI:90616"/>
        <dbReference type="EC" id="2.1.1.72"/>
    </reaction>
</comment>
<feature type="domain" description="DNA methylase adenine-specific" evidence="8">
    <location>
        <begin position="166"/>
        <end position="475"/>
    </location>
</feature>
<dbReference type="InterPro" id="IPR003356">
    <property type="entry name" value="DNA_methylase_A-5"/>
</dbReference>
<reference evidence="10 11" key="1">
    <citation type="submission" date="2019-03" db="EMBL/GenBank/DDBJ databases">
        <title>Draft genome sequences of two Veillonella tobetsuensis clinical isolates from intraoperative bronchial fluids of elderly patients with pulmonary carcinoma.</title>
        <authorList>
            <person name="Akiyama T."/>
        </authorList>
    </citation>
    <scope>NUCLEOTIDE SEQUENCE [LARGE SCALE GENOMIC DNA]</scope>
    <source>
        <strain evidence="10 11">PAGU 1578</strain>
    </source>
</reference>
<dbReference type="GO" id="GO:0003677">
    <property type="term" value="F:DNA binding"/>
    <property type="evidence" value="ECO:0007669"/>
    <property type="project" value="InterPro"/>
</dbReference>
<evidence type="ECO:0000313" key="11">
    <source>
        <dbReference type="Proteomes" id="UP000300381"/>
    </source>
</evidence>
<dbReference type="Pfam" id="PF12161">
    <property type="entry name" value="HsdM_N"/>
    <property type="match status" value="1"/>
</dbReference>
<dbReference type="GO" id="GO:0009307">
    <property type="term" value="P:DNA restriction-modification system"/>
    <property type="evidence" value="ECO:0007669"/>
    <property type="project" value="UniProtKB-KW"/>
</dbReference>
<dbReference type="PANTHER" id="PTHR42933">
    <property type="entry name" value="SLR6095 PROTEIN"/>
    <property type="match status" value="1"/>
</dbReference>
<evidence type="ECO:0000259" key="8">
    <source>
        <dbReference type="Pfam" id="PF02384"/>
    </source>
</evidence>
<dbReference type="GO" id="GO:0032259">
    <property type="term" value="P:methylation"/>
    <property type="evidence" value="ECO:0007669"/>
    <property type="project" value="UniProtKB-KW"/>
</dbReference>
<evidence type="ECO:0000256" key="3">
    <source>
        <dbReference type="ARBA" id="ARBA00022603"/>
    </source>
</evidence>
<evidence type="ECO:0000256" key="7">
    <source>
        <dbReference type="ARBA" id="ARBA00047942"/>
    </source>
</evidence>
<dbReference type="InterPro" id="IPR022749">
    <property type="entry name" value="D12N6_MeTrfase_N"/>
</dbReference>
<organism evidence="10 11">
    <name type="scientific">Veillonella tobetsuensis</name>
    <dbReference type="NCBI Taxonomy" id="1110546"/>
    <lineage>
        <taxon>Bacteria</taxon>
        <taxon>Bacillati</taxon>
        <taxon>Bacillota</taxon>
        <taxon>Negativicutes</taxon>
        <taxon>Veillonellales</taxon>
        <taxon>Veillonellaceae</taxon>
        <taxon>Veillonella</taxon>
    </lineage>
</organism>
<protein>
    <recommendedName>
        <fullName evidence="2">site-specific DNA-methyltransferase (adenine-specific)</fullName>
        <ecNumber evidence="2">2.1.1.72</ecNumber>
    </recommendedName>
</protein>
<feature type="domain" description="N6 adenine-specific DNA methyltransferase N-terminal" evidence="9">
    <location>
        <begin position="6"/>
        <end position="102"/>
    </location>
</feature>
<dbReference type="InterPro" id="IPR038333">
    <property type="entry name" value="T1MK-like_N_sf"/>
</dbReference>
<evidence type="ECO:0000259" key="9">
    <source>
        <dbReference type="Pfam" id="PF12161"/>
    </source>
</evidence>
<comment type="similarity">
    <text evidence="1">Belongs to the N(4)/N(6)-methyltransferase family.</text>
</comment>
<gene>
    <name evidence="10" type="primary">hsdM_2</name>
    <name evidence="10" type="ORF">PAGU1578_05390</name>
</gene>
<dbReference type="GO" id="GO:0008170">
    <property type="term" value="F:N-methyltransferase activity"/>
    <property type="evidence" value="ECO:0007669"/>
    <property type="project" value="InterPro"/>
</dbReference>
<keyword evidence="6" id="KW-0680">Restriction system</keyword>
<comment type="caution">
    <text evidence="10">The sequence shown here is derived from an EMBL/GenBank/DDBJ whole genome shotgun (WGS) entry which is preliminary data.</text>
</comment>
<name>A0A480B758_9FIRM</name>
<dbReference type="Gene3D" id="3.40.50.150">
    <property type="entry name" value="Vaccinia Virus protein VP39"/>
    <property type="match status" value="1"/>
</dbReference>
<dbReference type="GO" id="GO:0009007">
    <property type="term" value="F:site-specific DNA-methyltransferase (adenine-specific) activity"/>
    <property type="evidence" value="ECO:0007669"/>
    <property type="project" value="UniProtKB-EC"/>
</dbReference>
<sequence length="512" mass="57884">MITGEIKNKVDKIWENVWAAGLTNPLSVIEQITYLMFIRALDDQEINNIRSKTLLGADVDLIFPESDIGQAMRWSNFKFRNADEIYNIVSNFVFPAIKAMKHGKLPDFDEHGKLIPIPDTDETKAGFDFFAKHMSTATFIVPTAQVLEKIITGLDDLYTHDIANLDMQGDLYEYMLKKLSTAGTNGQFRTPKHIREMMVKLLKPTPQDIICDPACGTAGFLVSAAEYVRANHSEKMDKADWKHYESNMFSGFDTDTTMLRISAMNLMLHSIKYPQVDYKDSLSKQNDVHDSYTICFANPPFKGSLNTATVHGDLRSITNNTKKTELLFLALFLRILKKGGTCACIVPDGVLFGSSKAHVALRKEIIENHHLRAIISMPSGVFKPYAGVSTAIMIFTKTQAGGTDNVWFYDMKADGFSLDDKRQPIEDNDIADIIDRFEHIDSESERKRTEQSFLVTKQEIVDNGYDLSINKYKEIEYIPVEYPPTSEILANIKALNEQIIADTAELERLLNE</sequence>
<evidence type="ECO:0000256" key="2">
    <source>
        <dbReference type="ARBA" id="ARBA00011900"/>
    </source>
</evidence>
<dbReference type="EMBL" id="BJCQ01000011">
    <property type="protein sequence ID" value="GCL66918.1"/>
    <property type="molecule type" value="Genomic_DNA"/>
</dbReference>
<dbReference type="PRINTS" id="PR00507">
    <property type="entry name" value="N12N6MTFRASE"/>
</dbReference>
<accession>A0A480B758</accession>
<dbReference type="PANTHER" id="PTHR42933:SF3">
    <property type="entry name" value="TYPE I RESTRICTION ENZYME MJAVIII METHYLASE SUBUNIT"/>
    <property type="match status" value="1"/>
</dbReference>
<dbReference type="SUPFAM" id="SSF53335">
    <property type="entry name" value="S-adenosyl-L-methionine-dependent methyltransferases"/>
    <property type="match status" value="1"/>
</dbReference>
<dbReference type="RefSeq" id="WP_137660497.1">
    <property type="nucleotide sequence ID" value="NZ_BJCQ01000011.1"/>
</dbReference>
<keyword evidence="4 10" id="KW-0808">Transferase</keyword>
<keyword evidence="3 10" id="KW-0489">Methyltransferase</keyword>
<dbReference type="Gene3D" id="1.20.1260.30">
    <property type="match status" value="1"/>
</dbReference>
<evidence type="ECO:0000256" key="4">
    <source>
        <dbReference type="ARBA" id="ARBA00022679"/>
    </source>
</evidence>
<dbReference type="Proteomes" id="UP000300381">
    <property type="component" value="Unassembled WGS sequence"/>
</dbReference>
<evidence type="ECO:0000256" key="5">
    <source>
        <dbReference type="ARBA" id="ARBA00022691"/>
    </source>
</evidence>
<keyword evidence="5" id="KW-0949">S-adenosyl-L-methionine</keyword>
<dbReference type="Pfam" id="PF02384">
    <property type="entry name" value="N6_Mtase"/>
    <property type="match status" value="1"/>
</dbReference>
<dbReference type="InterPro" id="IPR029063">
    <property type="entry name" value="SAM-dependent_MTases_sf"/>
</dbReference>